<comment type="subcellular location">
    <subcellularLocation>
        <location evidence="1">Membrane</location>
        <topology evidence="1">Multi-pass membrane protein</topology>
    </subcellularLocation>
</comment>
<dbReference type="AlphaFoldDB" id="A0A0H3XJG2"/>
<reference evidence="7 8" key="1">
    <citation type="journal article" date="2015" name="Genome Biol. Evol.">
        <title>Found and Lost: The Fates of Horizontally Acquired Genes in Arthropod-Symbiotic Spiroplasma.</title>
        <authorList>
            <person name="Lo W.S."/>
            <person name="Gasparich G.E."/>
            <person name="Kuo C.H."/>
        </authorList>
    </citation>
    <scope>NUCLEOTIDE SEQUENCE [LARGE SCALE GENOMIC DNA]</scope>
    <source>
        <strain evidence="8">TDA-040725-5</strain>
    </source>
</reference>
<dbReference type="Proteomes" id="UP000035661">
    <property type="component" value="Chromosome"/>
</dbReference>
<protein>
    <recommendedName>
        <fullName evidence="6">ABC-2 type transporter transmembrane domain-containing protein</fullName>
    </recommendedName>
</protein>
<dbReference type="GO" id="GO:0140359">
    <property type="term" value="F:ABC-type transporter activity"/>
    <property type="evidence" value="ECO:0007669"/>
    <property type="project" value="InterPro"/>
</dbReference>
<feature type="domain" description="ABC-2 type transporter transmembrane" evidence="6">
    <location>
        <begin position="7"/>
        <end position="212"/>
    </location>
</feature>
<evidence type="ECO:0000313" key="8">
    <source>
        <dbReference type="Proteomes" id="UP000035661"/>
    </source>
</evidence>
<evidence type="ECO:0000256" key="2">
    <source>
        <dbReference type="ARBA" id="ARBA00022692"/>
    </source>
</evidence>
<feature type="transmembrane region" description="Helical" evidence="5">
    <location>
        <begin position="16"/>
        <end position="37"/>
    </location>
</feature>
<evidence type="ECO:0000256" key="5">
    <source>
        <dbReference type="SAM" id="Phobius"/>
    </source>
</evidence>
<dbReference type="Pfam" id="PF01061">
    <property type="entry name" value="ABC2_membrane"/>
    <property type="match status" value="1"/>
</dbReference>
<name>A0A0H3XJG2_9MOLU</name>
<feature type="transmembrane region" description="Helical" evidence="5">
    <location>
        <begin position="192"/>
        <end position="216"/>
    </location>
</feature>
<keyword evidence="4 5" id="KW-0472">Membrane</keyword>
<keyword evidence="8" id="KW-1185">Reference proteome</keyword>
<feature type="transmembrane region" description="Helical" evidence="5">
    <location>
        <begin position="133"/>
        <end position="157"/>
    </location>
</feature>
<dbReference type="RefSeq" id="WP_047791233.1">
    <property type="nucleotide sequence ID" value="NZ_CP011856.1"/>
</dbReference>
<accession>A0A0H3XJG2</accession>
<feature type="transmembrane region" description="Helical" evidence="5">
    <location>
        <begin position="163"/>
        <end position="185"/>
    </location>
</feature>
<feature type="transmembrane region" description="Helical" evidence="5">
    <location>
        <begin position="49"/>
        <end position="73"/>
    </location>
</feature>
<evidence type="ECO:0000256" key="4">
    <source>
        <dbReference type="ARBA" id="ARBA00023136"/>
    </source>
</evidence>
<dbReference type="EMBL" id="CP011856">
    <property type="protein sequence ID" value="AKM53981.1"/>
    <property type="molecule type" value="Genomic_DNA"/>
</dbReference>
<evidence type="ECO:0000256" key="1">
    <source>
        <dbReference type="ARBA" id="ARBA00004141"/>
    </source>
</evidence>
<evidence type="ECO:0000256" key="3">
    <source>
        <dbReference type="ARBA" id="ARBA00022989"/>
    </source>
</evidence>
<feature type="transmembrane region" description="Helical" evidence="5">
    <location>
        <begin position="236"/>
        <end position="264"/>
    </location>
</feature>
<dbReference type="KEGG" id="seri:SERIO_v1c04020"/>
<reference evidence="8" key="2">
    <citation type="submission" date="2015-06" db="EMBL/GenBank/DDBJ databases">
        <title>Complete genome sequence of Spiroplasma eriocheiris TDA-040725-5 (DSM 21848).</title>
        <authorList>
            <person name="Lo W.-S."/>
            <person name="Kuo C.-H."/>
        </authorList>
    </citation>
    <scope>NUCLEOTIDE SEQUENCE [LARGE SCALE GENOMIC DNA]</scope>
    <source>
        <strain evidence="8">TDA-040725-5</strain>
    </source>
</reference>
<sequence length="274" mass="30820">MKIIFKLIWKFQSKSWISGALIFIVPVIFLFISVETANTLNSGSSNGPYLALPGVILAISPLIGLINLGITISEIRNTTFYKHLKISTINLPILFGSLIIYNLFVTIIGTLWIMLVGFSVYHSYLHAFKWINWPLFSLAIIISTILACSLGLLLGIVINNFKWSIIIALVIFLLSIFLSGLYLPLIILKNNLFLTIISYCLPFTYPMGILLVSWYYSPPVIPVTGQPLVKASDYSIFSNLTIPLIISLVLIGIILLVILGWWYFKYFHFSKGAY</sequence>
<keyword evidence="2 5" id="KW-0812">Transmembrane</keyword>
<keyword evidence="3 5" id="KW-1133">Transmembrane helix</keyword>
<dbReference type="STRING" id="315358.SERIO_v1c04020"/>
<dbReference type="PATRIC" id="fig|743698.3.peg.402"/>
<dbReference type="GO" id="GO:0016020">
    <property type="term" value="C:membrane"/>
    <property type="evidence" value="ECO:0007669"/>
    <property type="project" value="UniProtKB-SubCell"/>
</dbReference>
<gene>
    <name evidence="7" type="ORF">SERIO_v1c04020</name>
</gene>
<feature type="transmembrane region" description="Helical" evidence="5">
    <location>
        <begin position="93"/>
        <end position="121"/>
    </location>
</feature>
<proteinExistence type="predicted"/>
<dbReference type="InterPro" id="IPR013525">
    <property type="entry name" value="ABC2_TM"/>
</dbReference>
<evidence type="ECO:0000259" key="6">
    <source>
        <dbReference type="Pfam" id="PF01061"/>
    </source>
</evidence>
<evidence type="ECO:0000313" key="7">
    <source>
        <dbReference type="EMBL" id="AKM53981.1"/>
    </source>
</evidence>
<organism evidence="7 8">
    <name type="scientific">Spiroplasma eriocheiris</name>
    <dbReference type="NCBI Taxonomy" id="315358"/>
    <lineage>
        <taxon>Bacteria</taxon>
        <taxon>Bacillati</taxon>
        <taxon>Mycoplasmatota</taxon>
        <taxon>Mollicutes</taxon>
        <taxon>Entomoplasmatales</taxon>
        <taxon>Spiroplasmataceae</taxon>
        <taxon>Spiroplasma</taxon>
    </lineage>
</organism>